<evidence type="ECO:0000259" key="12">
    <source>
        <dbReference type="Pfam" id="PF06574"/>
    </source>
</evidence>
<dbReference type="GO" id="GO:0008531">
    <property type="term" value="F:riboflavin kinase activity"/>
    <property type="evidence" value="ECO:0007669"/>
    <property type="project" value="TreeGrafter"/>
</dbReference>
<reference evidence="13" key="1">
    <citation type="submission" date="2020-07" db="EMBL/GenBank/DDBJ databases">
        <title>Genomic analysis of a strain of Sedimentibacter Hydroxybenzoicus DSM7310.</title>
        <authorList>
            <person name="Ma S."/>
        </authorList>
    </citation>
    <scope>NUCLEOTIDE SEQUENCE</scope>
    <source>
        <strain evidence="13">DSM 7310</strain>
    </source>
</reference>
<keyword evidence="9" id="KW-0274">FAD</keyword>
<comment type="pathway">
    <text evidence="1">Cofactor biosynthesis; FAD biosynthesis; FAD from FMN: step 1/1.</text>
</comment>
<accession>A0A974BJU2</accession>
<dbReference type="RefSeq" id="WP_179238068.1">
    <property type="nucleotide sequence ID" value="NZ_JACBNQ010000009.1"/>
</dbReference>
<dbReference type="SUPFAM" id="SSF52374">
    <property type="entry name" value="Nucleotidylyl transferase"/>
    <property type="match status" value="1"/>
</dbReference>
<keyword evidence="6" id="KW-0808">Transferase</keyword>
<dbReference type="PANTHER" id="PTHR22749">
    <property type="entry name" value="RIBOFLAVIN KINASE/FMN ADENYLYLTRANSFERASE"/>
    <property type="match status" value="1"/>
</dbReference>
<comment type="catalytic activity">
    <reaction evidence="11">
        <text>FMN + ATP + H(+) = FAD + diphosphate</text>
        <dbReference type="Rhea" id="RHEA:17237"/>
        <dbReference type="ChEBI" id="CHEBI:15378"/>
        <dbReference type="ChEBI" id="CHEBI:30616"/>
        <dbReference type="ChEBI" id="CHEBI:33019"/>
        <dbReference type="ChEBI" id="CHEBI:57692"/>
        <dbReference type="ChEBI" id="CHEBI:58210"/>
        <dbReference type="EC" id="2.7.7.2"/>
    </reaction>
</comment>
<evidence type="ECO:0000256" key="4">
    <source>
        <dbReference type="ARBA" id="ARBA00022630"/>
    </source>
</evidence>
<name>A0A974BJU2_SEDHY</name>
<keyword evidence="8" id="KW-0547">Nucleotide-binding</keyword>
<evidence type="ECO:0000256" key="6">
    <source>
        <dbReference type="ARBA" id="ARBA00022679"/>
    </source>
</evidence>
<comment type="caution">
    <text evidence="13">The sequence shown here is derived from an EMBL/GenBank/DDBJ whole genome shotgun (WGS) entry which is preliminary data.</text>
</comment>
<evidence type="ECO:0000256" key="8">
    <source>
        <dbReference type="ARBA" id="ARBA00022741"/>
    </source>
</evidence>
<dbReference type="Proteomes" id="UP000611629">
    <property type="component" value="Unassembled WGS sequence"/>
</dbReference>
<dbReference type="PANTHER" id="PTHR22749:SF6">
    <property type="entry name" value="RIBOFLAVIN KINASE"/>
    <property type="match status" value="1"/>
</dbReference>
<dbReference type="AlphaFoldDB" id="A0A974BJU2"/>
<evidence type="ECO:0000313" key="14">
    <source>
        <dbReference type="Proteomes" id="UP000611629"/>
    </source>
</evidence>
<dbReference type="Gene3D" id="3.40.50.620">
    <property type="entry name" value="HUPs"/>
    <property type="match status" value="1"/>
</dbReference>
<evidence type="ECO:0000256" key="1">
    <source>
        <dbReference type="ARBA" id="ARBA00004726"/>
    </source>
</evidence>
<evidence type="ECO:0000256" key="3">
    <source>
        <dbReference type="ARBA" id="ARBA00012393"/>
    </source>
</evidence>
<dbReference type="EMBL" id="JACBNQ010000009">
    <property type="protein sequence ID" value="NYB74368.1"/>
    <property type="molecule type" value="Genomic_DNA"/>
</dbReference>
<keyword evidence="5" id="KW-0288">FMN</keyword>
<evidence type="ECO:0000313" key="13">
    <source>
        <dbReference type="EMBL" id="NYB74368.1"/>
    </source>
</evidence>
<evidence type="ECO:0000256" key="11">
    <source>
        <dbReference type="ARBA" id="ARBA00049494"/>
    </source>
</evidence>
<sequence>MNNRKPSCIAIGNFDGIHIGHDALIRRMIELSNEENQDSIIITFRFVRRDLKKSTYNIKYINSRNIKLELLKSYNVTEVAEIELDEVISKYSPEQFIKEILIDKYNAKNIVVGYNFTFGHKASGNINTLREFESTYNYKVEEIFPVKYNGIAVSSTLVRNLLNEGKILEVNKLLINNYTIYNNELNIDYNKKIAFADNNSSIIIPPDGRYKVMTGGKEALLTINTNKDNSILIFDKLERDEDIIFLDRAH</sequence>
<dbReference type="GO" id="GO:0009398">
    <property type="term" value="P:FMN biosynthetic process"/>
    <property type="evidence" value="ECO:0007669"/>
    <property type="project" value="TreeGrafter"/>
</dbReference>
<organism evidence="13 14">
    <name type="scientific">Sedimentibacter hydroxybenzoicus DSM 7310</name>
    <dbReference type="NCBI Taxonomy" id="1123245"/>
    <lineage>
        <taxon>Bacteria</taxon>
        <taxon>Bacillati</taxon>
        <taxon>Bacillota</taxon>
        <taxon>Tissierellia</taxon>
        <taxon>Sedimentibacter</taxon>
    </lineage>
</organism>
<evidence type="ECO:0000256" key="5">
    <source>
        <dbReference type="ARBA" id="ARBA00022643"/>
    </source>
</evidence>
<evidence type="ECO:0000256" key="7">
    <source>
        <dbReference type="ARBA" id="ARBA00022695"/>
    </source>
</evidence>
<dbReference type="GO" id="GO:0009231">
    <property type="term" value="P:riboflavin biosynthetic process"/>
    <property type="evidence" value="ECO:0007669"/>
    <property type="project" value="InterPro"/>
</dbReference>
<proteinExistence type="inferred from homology"/>
<dbReference type="InterPro" id="IPR023468">
    <property type="entry name" value="Riboflavin_kinase"/>
</dbReference>
<dbReference type="CDD" id="cd02064">
    <property type="entry name" value="FAD_synthetase_N"/>
    <property type="match status" value="1"/>
</dbReference>
<dbReference type="EC" id="2.7.7.2" evidence="3"/>
<keyword evidence="14" id="KW-1185">Reference proteome</keyword>
<evidence type="ECO:0000256" key="10">
    <source>
        <dbReference type="ARBA" id="ARBA00022840"/>
    </source>
</evidence>
<dbReference type="InterPro" id="IPR014729">
    <property type="entry name" value="Rossmann-like_a/b/a_fold"/>
</dbReference>
<evidence type="ECO:0000256" key="9">
    <source>
        <dbReference type="ARBA" id="ARBA00022827"/>
    </source>
</evidence>
<keyword evidence="7" id="KW-0548">Nucleotidyltransferase</keyword>
<evidence type="ECO:0000256" key="2">
    <source>
        <dbReference type="ARBA" id="ARBA00010214"/>
    </source>
</evidence>
<comment type="similarity">
    <text evidence="2">Belongs to the RibF family.</text>
</comment>
<keyword evidence="4" id="KW-0285">Flavoprotein</keyword>
<dbReference type="Pfam" id="PF06574">
    <property type="entry name" value="FAD_syn"/>
    <property type="match status" value="1"/>
</dbReference>
<dbReference type="GO" id="GO:0003919">
    <property type="term" value="F:FMN adenylyltransferase activity"/>
    <property type="evidence" value="ECO:0007669"/>
    <property type="project" value="UniProtKB-EC"/>
</dbReference>
<dbReference type="GO" id="GO:0005524">
    <property type="term" value="F:ATP binding"/>
    <property type="evidence" value="ECO:0007669"/>
    <property type="project" value="UniProtKB-KW"/>
</dbReference>
<gene>
    <name evidence="13" type="ORF">HZF24_09505</name>
</gene>
<feature type="domain" description="FAD synthetase" evidence="12">
    <location>
        <begin position="3"/>
        <end position="156"/>
    </location>
</feature>
<dbReference type="InterPro" id="IPR015864">
    <property type="entry name" value="FAD_synthase"/>
</dbReference>
<protein>
    <recommendedName>
        <fullName evidence="3">FAD synthase</fullName>
        <ecNumber evidence="3">2.7.7.2</ecNumber>
    </recommendedName>
</protein>
<keyword evidence="10" id="KW-0067">ATP-binding</keyword>